<evidence type="ECO:0000259" key="4">
    <source>
        <dbReference type="PROSITE" id="PS50110"/>
    </source>
</evidence>
<dbReference type="EMBL" id="CP054160">
    <property type="protein sequence ID" value="QKJ60537.1"/>
    <property type="molecule type" value="Genomic_DNA"/>
</dbReference>
<reference evidence="6 8" key="1">
    <citation type="submission" date="2018-12" db="EMBL/GenBank/DDBJ databases">
        <authorList>
            <consortium name="Pathogen Informatics"/>
        </authorList>
    </citation>
    <scope>NUCLEOTIDE SEQUENCE [LARGE SCALE GENOMIC DNA]</scope>
    <source>
        <strain evidence="6 8">NCTC13193</strain>
    </source>
</reference>
<reference evidence="9" key="2">
    <citation type="submission" date="2020-03" db="EMBL/GenBank/DDBJ databases">
        <title>Genome sequences of seven Enterobacteriaceae strains isolated from Canadian wastewater treatment facilities.</title>
        <authorList>
            <person name="Huang H."/>
            <person name="Chmara J.T."/>
            <person name="Duceppe M.-O."/>
        </authorList>
    </citation>
    <scope>NUCLEOTIDE SEQUENCE [LARGE SCALE GENOMIC DNA]</scope>
    <source>
        <strain evidence="9">Biosolid 3</strain>
    </source>
</reference>
<evidence type="ECO:0000313" key="9">
    <source>
        <dbReference type="Proteomes" id="UP000503464"/>
    </source>
</evidence>
<dbReference type="EMBL" id="LR134492">
    <property type="protein sequence ID" value="VEI63847.1"/>
    <property type="molecule type" value="Genomic_DNA"/>
</dbReference>
<dbReference type="Proteomes" id="UP001235341">
    <property type="component" value="Chromosome"/>
</dbReference>
<dbReference type="SUPFAM" id="SSF46894">
    <property type="entry name" value="C-terminal effector domain of the bipartite response regulators"/>
    <property type="match status" value="1"/>
</dbReference>
<sequence length="230" mass="25239">MMTSTVWNNTPLPKMQTACRIDRVLLMDACPITRAGICSAFQPPQFQVMDCVHVEKVCDLPVAMQQGKVDVVITELCGEGESVLEGLRMISHLRQYWARVPLIVATSLQEPHLLAQLRTLRVSGIYLKQDPLSSLTQGVLCAMAGLSSLSPSAVNLIGNGAPSLSLTGREMDVLECLFAGRTVTDTARVLARDVRTISTHKRRAMIKLGFHSDSDLYTRGDYLARNGLLI</sequence>
<keyword evidence="10" id="KW-1185">Reference proteome</keyword>
<feature type="domain" description="HTH luxR-type" evidence="3">
    <location>
        <begin position="159"/>
        <end position="224"/>
    </location>
</feature>
<dbReference type="AlphaFoldDB" id="A0A292A8L8"/>
<dbReference type="SUPFAM" id="SSF52172">
    <property type="entry name" value="CheY-like"/>
    <property type="match status" value="1"/>
</dbReference>
<evidence type="ECO:0000256" key="1">
    <source>
        <dbReference type="ARBA" id="ARBA00023125"/>
    </source>
</evidence>
<evidence type="ECO:0000313" key="5">
    <source>
        <dbReference type="EMBL" id="QKJ60537.1"/>
    </source>
</evidence>
<proteinExistence type="predicted"/>
<dbReference type="InterPro" id="IPR036388">
    <property type="entry name" value="WH-like_DNA-bd_sf"/>
</dbReference>
<dbReference type="GO" id="GO:0000160">
    <property type="term" value="P:phosphorelay signal transduction system"/>
    <property type="evidence" value="ECO:0007669"/>
    <property type="project" value="InterPro"/>
</dbReference>
<dbReference type="PROSITE" id="PS50043">
    <property type="entry name" value="HTH_LUXR_2"/>
    <property type="match status" value="1"/>
</dbReference>
<dbReference type="Gene3D" id="1.10.10.10">
    <property type="entry name" value="Winged helix-like DNA-binding domain superfamily/Winged helix DNA-binding domain"/>
    <property type="match status" value="1"/>
</dbReference>
<dbReference type="Gene3D" id="3.40.50.2300">
    <property type="match status" value="1"/>
</dbReference>
<dbReference type="CDD" id="cd06170">
    <property type="entry name" value="LuxR_C_like"/>
    <property type="match status" value="1"/>
</dbReference>
<dbReference type="PANTHER" id="PTHR43214">
    <property type="entry name" value="TWO-COMPONENT RESPONSE REGULATOR"/>
    <property type="match status" value="1"/>
</dbReference>
<feature type="domain" description="Response regulatory" evidence="4">
    <location>
        <begin position="23"/>
        <end position="143"/>
    </location>
</feature>
<gene>
    <name evidence="6" type="primary">rcsB_2</name>
    <name evidence="5" type="ORF">G9399_22420</name>
    <name evidence="6" type="ORF">NCTC13193_00911</name>
    <name evidence="7" type="ORF">RFB13_04375</name>
</gene>
<dbReference type="Pfam" id="PF00196">
    <property type="entry name" value="GerE"/>
    <property type="match status" value="1"/>
</dbReference>
<reference evidence="7 10" key="4">
    <citation type="submission" date="2023-08" db="EMBL/GenBank/DDBJ databases">
        <title>Complete Genome and Methylome dissection of Serratia fonticola NEB369.</title>
        <authorList>
            <person name="Fomenkov A."/>
            <person name="Roberts R.D."/>
        </authorList>
    </citation>
    <scope>NUCLEOTIDE SEQUENCE [LARGE SCALE GENOMIC DNA]</scope>
    <source>
        <strain evidence="7 10">NEB369</strain>
    </source>
</reference>
<dbReference type="InterPro" id="IPR016032">
    <property type="entry name" value="Sig_transdc_resp-reg_C-effctor"/>
</dbReference>
<dbReference type="GO" id="GO:0006355">
    <property type="term" value="P:regulation of DNA-templated transcription"/>
    <property type="evidence" value="ECO:0007669"/>
    <property type="project" value="InterPro"/>
</dbReference>
<accession>A0A292A8L8</accession>
<evidence type="ECO:0000259" key="3">
    <source>
        <dbReference type="PROSITE" id="PS50043"/>
    </source>
</evidence>
<dbReference type="PRINTS" id="PR00038">
    <property type="entry name" value="HTHLUXR"/>
</dbReference>
<dbReference type="PROSITE" id="PS50110">
    <property type="entry name" value="RESPONSE_REGULATORY"/>
    <property type="match status" value="1"/>
</dbReference>
<dbReference type="InterPro" id="IPR039420">
    <property type="entry name" value="WalR-like"/>
</dbReference>
<dbReference type="InterPro" id="IPR001789">
    <property type="entry name" value="Sig_transdc_resp-reg_receiver"/>
</dbReference>
<dbReference type="InterPro" id="IPR000792">
    <property type="entry name" value="Tscrpt_reg_LuxR_C"/>
</dbReference>
<evidence type="ECO:0000313" key="6">
    <source>
        <dbReference type="EMBL" id="VEI63847.1"/>
    </source>
</evidence>
<dbReference type="PANTHER" id="PTHR43214:SF17">
    <property type="entry name" value="TRANSCRIPTIONAL REGULATORY PROTEIN RCSB"/>
    <property type="match status" value="1"/>
</dbReference>
<dbReference type="GeneID" id="30320940"/>
<dbReference type="RefSeq" id="WP_080660661.1">
    <property type="nucleotide sequence ID" value="NZ_CAMFLQ010000015.1"/>
</dbReference>
<reference evidence="5" key="3">
    <citation type="submission" date="2022-06" db="EMBL/GenBank/DDBJ databases">
        <title>Genome sequences of seven Enterobacteriaceae strains isolated from Canadian wastewater treatment facilities.</title>
        <authorList>
            <person name="Huang H."/>
            <person name="Chmara J.T."/>
            <person name="Duceppe M.-O."/>
        </authorList>
    </citation>
    <scope>NUCLEOTIDE SEQUENCE</scope>
    <source>
        <strain evidence="5">HH13</strain>
    </source>
</reference>
<evidence type="ECO:0000313" key="7">
    <source>
        <dbReference type="EMBL" id="WMT15585.1"/>
    </source>
</evidence>
<organism evidence="6 8">
    <name type="scientific">Serratia fonticola</name>
    <dbReference type="NCBI Taxonomy" id="47917"/>
    <lineage>
        <taxon>Bacteria</taxon>
        <taxon>Pseudomonadati</taxon>
        <taxon>Pseudomonadota</taxon>
        <taxon>Gammaproteobacteria</taxon>
        <taxon>Enterobacterales</taxon>
        <taxon>Yersiniaceae</taxon>
        <taxon>Serratia</taxon>
    </lineage>
</organism>
<dbReference type="EMBL" id="CP133586">
    <property type="protein sequence ID" value="WMT15585.1"/>
    <property type="molecule type" value="Genomic_DNA"/>
</dbReference>
<evidence type="ECO:0000256" key="2">
    <source>
        <dbReference type="PROSITE-ProRule" id="PRU00169"/>
    </source>
</evidence>
<dbReference type="InterPro" id="IPR011006">
    <property type="entry name" value="CheY-like_superfamily"/>
</dbReference>
<evidence type="ECO:0000313" key="8">
    <source>
        <dbReference type="Proteomes" id="UP000270487"/>
    </source>
</evidence>
<evidence type="ECO:0000313" key="10">
    <source>
        <dbReference type="Proteomes" id="UP001235341"/>
    </source>
</evidence>
<dbReference type="Proteomes" id="UP000270487">
    <property type="component" value="Chromosome"/>
</dbReference>
<dbReference type="SMART" id="SM00421">
    <property type="entry name" value="HTH_LUXR"/>
    <property type="match status" value="1"/>
</dbReference>
<name>A0A292A8L8_SERFO</name>
<comment type="caution">
    <text evidence="2">Lacks conserved residue(s) required for the propagation of feature annotation.</text>
</comment>
<protein>
    <submittedName>
        <fullName evidence="6">Capsular synthesis regulator component B</fullName>
    </submittedName>
    <submittedName>
        <fullName evidence="5">Response regulator transcription factor</fullName>
    </submittedName>
</protein>
<dbReference type="GO" id="GO:0003677">
    <property type="term" value="F:DNA binding"/>
    <property type="evidence" value="ECO:0007669"/>
    <property type="project" value="UniProtKB-KW"/>
</dbReference>
<keyword evidence="1" id="KW-0238">DNA-binding</keyword>
<dbReference type="Proteomes" id="UP000503464">
    <property type="component" value="Chromosome"/>
</dbReference>